<keyword evidence="2" id="KW-1185">Reference proteome</keyword>
<protein>
    <submittedName>
        <fullName evidence="1">Uncharacterized protein</fullName>
    </submittedName>
</protein>
<comment type="caution">
    <text evidence="1">The sequence shown here is derived from an EMBL/GenBank/DDBJ whole genome shotgun (WGS) entry which is preliminary data.</text>
</comment>
<dbReference type="Proteomes" id="UP000623467">
    <property type="component" value="Unassembled WGS sequence"/>
</dbReference>
<evidence type="ECO:0000313" key="2">
    <source>
        <dbReference type="Proteomes" id="UP000623467"/>
    </source>
</evidence>
<name>A0A8H7CLS1_9AGAR</name>
<dbReference type="EMBL" id="JACAZH010000029">
    <property type="protein sequence ID" value="KAF7340751.1"/>
    <property type="molecule type" value="Genomic_DNA"/>
</dbReference>
<sequence>MSSILPDSTPQWEGHIRDTSYALRRIIPAFPGFRYGFLYGTQCKNRQVVCVPVSYGFRGDTRLCGVRDLCTEFWVPSVLPPNIGNSTLGQLRVDHFPYGSNVALEYSYTIFYVPQSSRPPETQINTCEPVTRAGVPWFGNVLVVRHGKMNPVIGVEEADAHLVDVILQSLIMAGALA</sequence>
<evidence type="ECO:0000313" key="1">
    <source>
        <dbReference type="EMBL" id="KAF7340751.1"/>
    </source>
</evidence>
<reference evidence="1" key="1">
    <citation type="submission" date="2020-05" db="EMBL/GenBank/DDBJ databases">
        <title>Mycena genomes resolve the evolution of fungal bioluminescence.</title>
        <authorList>
            <person name="Tsai I.J."/>
        </authorList>
    </citation>
    <scope>NUCLEOTIDE SEQUENCE</scope>
    <source>
        <strain evidence="1">160909Yilan</strain>
    </source>
</reference>
<dbReference type="AlphaFoldDB" id="A0A8H7CLS1"/>
<accession>A0A8H7CLS1</accession>
<gene>
    <name evidence="1" type="ORF">MSAN_02103500</name>
</gene>
<dbReference type="OrthoDB" id="2951090at2759"/>
<proteinExistence type="predicted"/>
<organism evidence="1 2">
    <name type="scientific">Mycena sanguinolenta</name>
    <dbReference type="NCBI Taxonomy" id="230812"/>
    <lineage>
        <taxon>Eukaryota</taxon>
        <taxon>Fungi</taxon>
        <taxon>Dikarya</taxon>
        <taxon>Basidiomycota</taxon>
        <taxon>Agaricomycotina</taxon>
        <taxon>Agaricomycetes</taxon>
        <taxon>Agaricomycetidae</taxon>
        <taxon>Agaricales</taxon>
        <taxon>Marasmiineae</taxon>
        <taxon>Mycenaceae</taxon>
        <taxon>Mycena</taxon>
    </lineage>
</organism>